<keyword evidence="7" id="KW-0807">Transducer</keyword>
<evidence type="ECO:0000256" key="10">
    <source>
        <dbReference type="PIRSR" id="PIRSR601019-2"/>
    </source>
</evidence>
<feature type="binding site" evidence="9">
    <location>
        <begin position="93"/>
        <end position="98"/>
    </location>
    <ligand>
        <name>GTP</name>
        <dbReference type="ChEBI" id="CHEBI:37565"/>
    </ligand>
</feature>
<keyword evidence="3 9" id="KW-0547">Nucleotide-binding</keyword>
<evidence type="ECO:0000256" key="3">
    <source>
        <dbReference type="ARBA" id="ARBA00022741"/>
    </source>
</evidence>
<feature type="binding site" evidence="9">
    <location>
        <position position="381"/>
    </location>
    <ligand>
        <name>GTP</name>
        <dbReference type="ChEBI" id="CHEBI:37565"/>
    </ligand>
</feature>
<dbReference type="GO" id="GO:0005737">
    <property type="term" value="C:cytoplasm"/>
    <property type="evidence" value="ECO:0007669"/>
    <property type="project" value="TreeGrafter"/>
</dbReference>
<evidence type="ECO:0000256" key="2">
    <source>
        <dbReference type="ARBA" id="ARBA00022723"/>
    </source>
</evidence>
<dbReference type="PRINTS" id="PR00318">
    <property type="entry name" value="GPROTEINA"/>
</dbReference>
<keyword evidence="1" id="KW-0519">Myristate</keyword>
<dbReference type="STRING" id="1246581.A0A2H9TL75"/>
<keyword evidence="8" id="KW-0449">Lipoprotein</keyword>
<evidence type="ECO:0000256" key="1">
    <source>
        <dbReference type="ARBA" id="ARBA00022707"/>
    </source>
</evidence>
<keyword evidence="5 9" id="KW-0342">GTP-binding</keyword>
<evidence type="ECO:0000256" key="5">
    <source>
        <dbReference type="ARBA" id="ARBA00023134"/>
    </source>
</evidence>
<keyword evidence="2 10" id="KW-0479">Metal-binding</keyword>
<feature type="binding site" evidence="9">
    <location>
        <begin position="200"/>
        <end position="201"/>
    </location>
    <ligand>
        <name>GTP</name>
        <dbReference type="ChEBI" id="CHEBI:37565"/>
    </ligand>
</feature>
<dbReference type="InterPro" id="IPR027417">
    <property type="entry name" value="P-loop_NTPase"/>
</dbReference>
<reference evidence="11 12" key="1">
    <citation type="submission" date="2016-10" db="EMBL/GenBank/DDBJ databases">
        <title>The genome of Paramicrosporidium saccamoebae is the missing link in understanding Cryptomycota and Microsporidia evolution.</title>
        <authorList>
            <person name="Quandt C.A."/>
            <person name="Beaudet D."/>
            <person name="Corsaro D."/>
            <person name="Michel R."/>
            <person name="Corradi N."/>
            <person name="James T."/>
        </authorList>
    </citation>
    <scope>NUCLEOTIDE SEQUENCE [LARGE SCALE GENOMIC DNA]</scope>
    <source>
        <strain evidence="11 12">KSL3</strain>
    </source>
</reference>
<organism evidence="11 12">
    <name type="scientific">Paramicrosporidium saccamoebae</name>
    <dbReference type="NCBI Taxonomy" id="1246581"/>
    <lineage>
        <taxon>Eukaryota</taxon>
        <taxon>Fungi</taxon>
        <taxon>Fungi incertae sedis</taxon>
        <taxon>Cryptomycota</taxon>
        <taxon>Cryptomycota incertae sedis</taxon>
        <taxon>Paramicrosporidium</taxon>
    </lineage>
</organism>
<dbReference type="PANTHER" id="PTHR10218:SF369">
    <property type="entry name" value="GUANINE NUCLEOTIDE-BINDING PROTEIN ALPHA-2 SUBUNIT"/>
    <property type="match status" value="1"/>
</dbReference>
<dbReference type="Gene3D" id="1.10.400.10">
    <property type="entry name" value="GI Alpha 1, domain 2-like"/>
    <property type="match status" value="1"/>
</dbReference>
<evidence type="ECO:0000256" key="7">
    <source>
        <dbReference type="ARBA" id="ARBA00023224"/>
    </source>
</evidence>
<evidence type="ECO:0000313" key="11">
    <source>
        <dbReference type="EMBL" id="PJF18390.1"/>
    </source>
</evidence>
<dbReference type="GO" id="GO:0031683">
    <property type="term" value="F:G-protein beta/gamma-subunit complex binding"/>
    <property type="evidence" value="ECO:0007669"/>
    <property type="project" value="InterPro"/>
</dbReference>
<dbReference type="GO" id="GO:0005525">
    <property type="term" value="F:GTP binding"/>
    <property type="evidence" value="ECO:0007669"/>
    <property type="project" value="UniProtKB-KW"/>
</dbReference>
<dbReference type="OrthoDB" id="5817230at2759"/>
<evidence type="ECO:0000313" key="12">
    <source>
        <dbReference type="Proteomes" id="UP000240830"/>
    </source>
</evidence>
<proteinExistence type="predicted"/>
<dbReference type="InterPro" id="IPR002975">
    <property type="entry name" value="Fungi_Gprotein_alpha"/>
</dbReference>
<dbReference type="InterPro" id="IPR011025">
    <property type="entry name" value="GproteinA_insert"/>
</dbReference>
<dbReference type="SMART" id="SM00275">
    <property type="entry name" value="G_alpha"/>
    <property type="match status" value="1"/>
</dbReference>
<dbReference type="SUPFAM" id="SSF52540">
    <property type="entry name" value="P-loop containing nucleoside triphosphate hydrolases"/>
    <property type="match status" value="1"/>
</dbReference>
<keyword evidence="6" id="KW-0564">Palmitate</keyword>
<feature type="binding site" evidence="10">
    <location>
        <position position="97"/>
    </location>
    <ligand>
        <name>Mg(2+)</name>
        <dbReference type="ChEBI" id="CHEBI:18420"/>
    </ligand>
</feature>
<keyword evidence="12" id="KW-1185">Reference proteome</keyword>
<dbReference type="GO" id="GO:0003924">
    <property type="term" value="F:GTPase activity"/>
    <property type="evidence" value="ECO:0007669"/>
    <property type="project" value="InterPro"/>
</dbReference>
<feature type="binding site" evidence="9">
    <location>
        <begin position="319"/>
        <end position="322"/>
    </location>
    <ligand>
        <name>GTP</name>
        <dbReference type="ChEBI" id="CHEBI:37565"/>
    </ligand>
</feature>
<dbReference type="PANTHER" id="PTHR10218">
    <property type="entry name" value="GTP-BINDING PROTEIN ALPHA SUBUNIT"/>
    <property type="match status" value="1"/>
</dbReference>
<dbReference type="Pfam" id="PF00503">
    <property type="entry name" value="G-alpha"/>
    <property type="match status" value="1"/>
</dbReference>
<dbReference type="FunFam" id="3.40.50.300:FF:002307">
    <property type="entry name" value="Guanine nucleotide-binding protein G(k) subunit alpha"/>
    <property type="match status" value="1"/>
</dbReference>
<dbReference type="CDD" id="cd00066">
    <property type="entry name" value="G-alpha"/>
    <property type="match status" value="1"/>
</dbReference>
<dbReference type="Proteomes" id="UP000240830">
    <property type="component" value="Unassembled WGS sequence"/>
</dbReference>
<evidence type="ECO:0000256" key="9">
    <source>
        <dbReference type="PIRSR" id="PIRSR601019-1"/>
    </source>
</evidence>
<evidence type="ECO:0000256" key="6">
    <source>
        <dbReference type="ARBA" id="ARBA00023139"/>
    </source>
</evidence>
<dbReference type="AlphaFoldDB" id="A0A2H9TL75"/>
<dbReference type="PRINTS" id="PR01241">
    <property type="entry name" value="GPROTEINAFNG"/>
</dbReference>
<dbReference type="GO" id="GO:0007189">
    <property type="term" value="P:adenylate cyclase-activating G protein-coupled receptor signaling pathway"/>
    <property type="evidence" value="ECO:0007669"/>
    <property type="project" value="TreeGrafter"/>
</dbReference>
<dbReference type="GO" id="GO:0005834">
    <property type="term" value="C:heterotrimeric G-protein complex"/>
    <property type="evidence" value="ECO:0007669"/>
    <property type="project" value="InterPro"/>
</dbReference>
<gene>
    <name evidence="11" type="ORF">PSACC_01800</name>
</gene>
<dbReference type="EMBL" id="MTSL01000126">
    <property type="protein sequence ID" value="PJF18390.1"/>
    <property type="molecule type" value="Genomic_DNA"/>
</dbReference>
<dbReference type="SUPFAM" id="SSF47895">
    <property type="entry name" value="Transducin (alpha subunit), insertion domain"/>
    <property type="match status" value="1"/>
</dbReference>
<dbReference type="InterPro" id="IPR001019">
    <property type="entry name" value="Gprotein_alpha_su"/>
</dbReference>
<comment type="caution">
    <text evidence="11">The sequence shown here is derived from an EMBL/GenBank/DDBJ whole genome shotgun (WGS) entry which is preliminary data.</text>
</comment>
<protein>
    <submittedName>
        <fullName evidence="11">Uncharacterized protein</fullName>
    </submittedName>
</protein>
<dbReference type="GO" id="GO:0001664">
    <property type="term" value="F:G protein-coupled receptor binding"/>
    <property type="evidence" value="ECO:0007669"/>
    <property type="project" value="InterPro"/>
</dbReference>
<evidence type="ECO:0000256" key="4">
    <source>
        <dbReference type="ARBA" id="ARBA00022842"/>
    </source>
</evidence>
<dbReference type="Gene3D" id="3.40.50.300">
    <property type="entry name" value="P-loop containing nucleotide triphosphate hydrolases"/>
    <property type="match status" value="1"/>
</dbReference>
<accession>A0A2H9TL75</accession>
<feature type="binding site" evidence="9">
    <location>
        <begin position="225"/>
        <end position="231"/>
    </location>
    <ligand>
        <name>GTP</name>
        <dbReference type="ChEBI" id="CHEBI:37565"/>
    </ligand>
</feature>
<feature type="binding site" evidence="9">
    <location>
        <begin position="250"/>
        <end position="254"/>
    </location>
    <ligand>
        <name>GTP</name>
        <dbReference type="ChEBI" id="CHEBI:37565"/>
    </ligand>
</feature>
<sequence>MGAILSTCCPPRQDSVEEIPMTPVPLRRPSVLDPQTFEFVDALHLPKEVVERPKRDSVFKTWFSGGVFSSRASKSEGRPVSKPVKMLMSGTGESGKSTIIKQMKIIHQGGFTQEELNDFRPQIYRNIQDSIVQILDTMEPEELSRDERTLEAVWVVRRFKPVFEELTSLPTEYVMAINYLWLEVIRSSFDSVLRKSYILDSAPYFFDEVDRIAQPGFVPSNDDVLRARITTTGINEYTFKSGPLNIIMIDVGGQRPERRKWIETFDNVTTLIFCVAISEYDHMLREEPRQNRLLESFQLWESVVNSKWFQRSSIVLFLNKKDIFRHKLRSNPLPRYFPEYRPPDSFLSEEASYEHAAEFIKNKFLAMNYGRVQIYPYLTCATDTKNIDLVFAAVKETVLANNLRSAGIL</sequence>
<name>A0A2H9TL75_9FUNG</name>
<dbReference type="GO" id="GO:0046872">
    <property type="term" value="F:metal ion binding"/>
    <property type="evidence" value="ECO:0007669"/>
    <property type="project" value="UniProtKB-KW"/>
</dbReference>
<evidence type="ECO:0000256" key="8">
    <source>
        <dbReference type="ARBA" id="ARBA00023288"/>
    </source>
</evidence>
<dbReference type="PROSITE" id="PS51882">
    <property type="entry name" value="G_ALPHA"/>
    <property type="match status" value="1"/>
</dbReference>
<keyword evidence="4 10" id="KW-0460">Magnesium</keyword>
<feature type="binding site" evidence="10">
    <location>
        <position position="231"/>
    </location>
    <ligand>
        <name>Mg(2+)</name>
        <dbReference type="ChEBI" id="CHEBI:18420"/>
    </ligand>
</feature>